<dbReference type="EMBL" id="KQ976600">
    <property type="protein sequence ID" value="KYM79488.1"/>
    <property type="molecule type" value="Genomic_DNA"/>
</dbReference>
<proteinExistence type="predicted"/>
<gene>
    <name evidence="2" type="ORF">ALC53_10106</name>
</gene>
<protein>
    <submittedName>
        <fullName evidence="2">Uncharacterized protein</fullName>
    </submittedName>
</protein>
<keyword evidence="3" id="KW-1185">Reference proteome</keyword>
<evidence type="ECO:0000256" key="1">
    <source>
        <dbReference type="SAM" id="MobiDB-lite"/>
    </source>
</evidence>
<organism evidence="2 3">
    <name type="scientific">Atta colombica</name>
    <dbReference type="NCBI Taxonomy" id="520822"/>
    <lineage>
        <taxon>Eukaryota</taxon>
        <taxon>Metazoa</taxon>
        <taxon>Ecdysozoa</taxon>
        <taxon>Arthropoda</taxon>
        <taxon>Hexapoda</taxon>
        <taxon>Insecta</taxon>
        <taxon>Pterygota</taxon>
        <taxon>Neoptera</taxon>
        <taxon>Endopterygota</taxon>
        <taxon>Hymenoptera</taxon>
        <taxon>Apocrita</taxon>
        <taxon>Aculeata</taxon>
        <taxon>Formicoidea</taxon>
        <taxon>Formicidae</taxon>
        <taxon>Myrmicinae</taxon>
        <taxon>Atta</taxon>
    </lineage>
</organism>
<evidence type="ECO:0000313" key="3">
    <source>
        <dbReference type="Proteomes" id="UP000078540"/>
    </source>
</evidence>
<name>A0A151I1Q9_9HYME</name>
<reference evidence="2 3" key="1">
    <citation type="submission" date="2015-09" db="EMBL/GenBank/DDBJ databases">
        <title>Atta colombica WGS genome.</title>
        <authorList>
            <person name="Nygaard S."/>
            <person name="Hu H."/>
            <person name="Boomsma J."/>
            <person name="Zhang G."/>
        </authorList>
    </citation>
    <scope>NUCLEOTIDE SEQUENCE [LARGE SCALE GENOMIC DNA]</scope>
    <source>
        <strain evidence="2">Treedump-2</strain>
        <tissue evidence="2">Whole body</tissue>
    </source>
</reference>
<feature type="region of interest" description="Disordered" evidence="1">
    <location>
        <begin position="42"/>
        <end position="109"/>
    </location>
</feature>
<dbReference type="AlphaFoldDB" id="A0A151I1Q9"/>
<accession>A0A151I1Q9</accession>
<dbReference type="Proteomes" id="UP000078540">
    <property type="component" value="Unassembled WGS sequence"/>
</dbReference>
<sequence length="109" mass="11639">MTRSSSSGPLRERATSHVKMTTIFSRAGTAAGGTRASKVAAARRSRSTQIMPHCCKRSSSMRPEGRSGNGSGDKRIPADTAKRNVVDAKHGVVAKDDERITTTKPGRSR</sequence>
<evidence type="ECO:0000313" key="2">
    <source>
        <dbReference type="EMBL" id="KYM79488.1"/>
    </source>
</evidence>
<feature type="compositionally biased region" description="Basic and acidic residues" evidence="1">
    <location>
        <begin position="72"/>
        <end position="101"/>
    </location>
</feature>